<evidence type="ECO:0008006" key="4">
    <source>
        <dbReference type="Google" id="ProtNLM"/>
    </source>
</evidence>
<reference evidence="2 3" key="1">
    <citation type="submission" date="2020-04" db="EMBL/GenBank/DDBJ databases">
        <title>Perkinsus olseni comparative genomics.</title>
        <authorList>
            <person name="Bogema D.R."/>
        </authorList>
    </citation>
    <scope>NUCLEOTIDE SEQUENCE [LARGE SCALE GENOMIC DNA]</scope>
    <source>
        <strain evidence="2 3">ATCC PRA-207</strain>
    </source>
</reference>
<feature type="region of interest" description="Disordered" evidence="1">
    <location>
        <begin position="1"/>
        <end position="29"/>
    </location>
</feature>
<feature type="non-terminal residue" evidence="2">
    <location>
        <position position="1"/>
    </location>
</feature>
<dbReference type="AlphaFoldDB" id="A0A7J6S1R4"/>
<dbReference type="SUPFAM" id="SSF49758">
    <property type="entry name" value="Calpain large subunit, middle domain (domain III)"/>
    <property type="match status" value="1"/>
</dbReference>
<dbReference type="Proteomes" id="UP000553632">
    <property type="component" value="Unassembled WGS sequence"/>
</dbReference>
<feature type="non-terminal residue" evidence="2">
    <location>
        <position position="543"/>
    </location>
</feature>
<proteinExistence type="predicted"/>
<accession>A0A7J6S1R4</accession>
<name>A0A7J6S1R4_PEROL</name>
<dbReference type="InterPro" id="IPR036213">
    <property type="entry name" value="Calpain_III_sf"/>
</dbReference>
<evidence type="ECO:0000313" key="3">
    <source>
        <dbReference type="Proteomes" id="UP000553632"/>
    </source>
</evidence>
<feature type="region of interest" description="Disordered" evidence="1">
    <location>
        <begin position="504"/>
        <end position="527"/>
    </location>
</feature>
<gene>
    <name evidence="2" type="ORF">FOZ63_001906</name>
</gene>
<evidence type="ECO:0000313" key="2">
    <source>
        <dbReference type="EMBL" id="KAF4726683.1"/>
    </source>
</evidence>
<protein>
    <recommendedName>
        <fullName evidence="4">Calpain catalytic domain-containing protein</fullName>
    </recommendedName>
</protein>
<sequence length="543" mass="59755">SELVEEIPGTASTTSIEESPVLSTSTPSRPYLPFPRAQDDWLSEFFFKDIGSRPRPVPREIELEEPLPLATFHEDIDSALSYAYALVSAVLARQGPLVIQEIPGLMQHHGPSLPELSQCELVPNGEPTVLPRDFLGPSFANALAVVQTLPNFPEILFPREGWDPELRTLGVHILRIGGKYAVLPGLRAPLEGPLSMRSEEDPHLWPALCGQALIALVGSIPLLKLSLTDDILRDVSDSLWVERTEVTGEEWLGRLQRNLAAEDTAVLALPDESGPWPNDDQIYFITSIESDRIGLSSALKAVHHSPIPPTALTGIDASNFSETFDSIITVRSLPSETRKWSFHGRFTSDTSGGTPIPVRQTVPGSTESWARNPTFIVQFPPDSKETTEIMVTFTQLPTRGCPGERLEELFVCLTRLDSPEQPLERFEKDRIHRGGGMSRLRRGRHVAFHALEVPASGCYAVVPSTWSTGVSIEYQITIMCLSDHLCAEIVPDVRPLRNFVPATRVAGGRTQGPRGLPRTSAADAKHPARQRACLLDHASELSR</sequence>
<dbReference type="Gene3D" id="2.60.120.380">
    <property type="match status" value="1"/>
</dbReference>
<feature type="compositionally biased region" description="Polar residues" evidence="1">
    <location>
        <begin position="10"/>
        <end position="28"/>
    </location>
</feature>
<keyword evidence="3" id="KW-1185">Reference proteome</keyword>
<organism evidence="2 3">
    <name type="scientific">Perkinsus olseni</name>
    <name type="common">Perkinsus atlanticus</name>
    <dbReference type="NCBI Taxonomy" id="32597"/>
    <lineage>
        <taxon>Eukaryota</taxon>
        <taxon>Sar</taxon>
        <taxon>Alveolata</taxon>
        <taxon>Perkinsozoa</taxon>
        <taxon>Perkinsea</taxon>
        <taxon>Perkinsida</taxon>
        <taxon>Perkinsidae</taxon>
        <taxon>Perkinsus</taxon>
    </lineage>
</organism>
<evidence type="ECO:0000256" key="1">
    <source>
        <dbReference type="SAM" id="MobiDB-lite"/>
    </source>
</evidence>
<dbReference type="EMBL" id="JABANO010021513">
    <property type="protein sequence ID" value="KAF4726683.1"/>
    <property type="molecule type" value="Genomic_DNA"/>
</dbReference>
<comment type="caution">
    <text evidence="2">The sequence shown here is derived from an EMBL/GenBank/DDBJ whole genome shotgun (WGS) entry which is preliminary data.</text>
</comment>